<reference evidence="3" key="1">
    <citation type="journal article" date="2019" name="Int. J. Syst. Evol. Microbiol.">
        <title>The Global Catalogue of Microorganisms (GCM) 10K type strain sequencing project: providing services to taxonomists for standard genome sequencing and annotation.</title>
        <authorList>
            <consortium name="The Broad Institute Genomics Platform"/>
            <consortium name="The Broad Institute Genome Sequencing Center for Infectious Disease"/>
            <person name="Wu L."/>
            <person name="Ma J."/>
        </authorList>
    </citation>
    <scope>NUCLEOTIDE SEQUENCE [LARGE SCALE GENOMIC DNA]</scope>
    <source>
        <strain evidence="3">JCM 14370</strain>
    </source>
</reference>
<keyword evidence="3" id="KW-1185">Reference proteome</keyword>
<dbReference type="RefSeq" id="WP_189002490.1">
    <property type="nucleotide sequence ID" value="NZ_BMOD01000005.1"/>
</dbReference>
<dbReference type="Proteomes" id="UP000632222">
    <property type="component" value="Unassembled WGS sequence"/>
</dbReference>
<organism evidence="2 3">
    <name type="scientific">Deinococcus roseus</name>
    <dbReference type="NCBI Taxonomy" id="392414"/>
    <lineage>
        <taxon>Bacteria</taxon>
        <taxon>Thermotogati</taxon>
        <taxon>Deinococcota</taxon>
        <taxon>Deinococci</taxon>
        <taxon>Deinococcales</taxon>
        <taxon>Deinococcaceae</taxon>
        <taxon>Deinococcus</taxon>
    </lineage>
</organism>
<sequence length="518" mass="59033">MNTADTIRKLTLQTHLQDSYPQRYSLERLLQDTTFSLPGFPRRGRLVIRKLALPFPKQGQQWQKRLQDCVLDLWQKAVRPQMGWIPSDADAVFFASPEEELLCLIRAFPDPVWWGRGTPEALTAEHLPELPGVLLLLDWTERKRWISALPATFVTEAVRHLARHHLLPELPGAMREFLTAPLSLRKQLKAMMEQGFPARNTQVRAVLDRLQQVSQMQSPMEEQDIHCLTLLMLSAPELRFLACQWVLLLNPENKPIWSPEDDEEAENQQEQKTTQSFLEEAPQQKKNQDAQENPDFPARLPSVLPAATPDLALQHQQENVPEGPVEFSQTDALEPVLAPDLPQASEAPFPETTRMRSRYAGLLFLMNLFLQLDLVTDFSDLTPRAQSPWALLGRVGLMVFEDFRSDPLWILCHTAAGKPATWTPRIRLPDNLWSSTQPHAQRLLHNLTLILETLLDTSDPFGLLCQQAGILEVGAARVEATFSLETHPIEIRLARLDRDPGWLPQAGVGLYFQFEVDR</sequence>
<comment type="caution">
    <text evidence="2">The sequence shown here is derived from an EMBL/GenBank/DDBJ whole genome shotgun (WGS) entry which is preliminary data.</text>
</comment>
<name>A0ABQ2CYN5_9DEIO</name>
<proteinExistence type="predicted"/>
<evidence type="ECO:0000313" key="2">
    <source>
        <dbReference type="EMBL" id="GGJ33317.1"/>
    </source>
</evidence>
<gene>
    <name evidence="2" type="ORF">GCM10008938_19500</name>
</gene>
<dbReference type="EMBL" id="BMOD01000005">
    <property type="protein sequence ID" value="GGJ33317.1"/>
    <property type="molecule type" value="Genomic_DNA"/>
</dbReference>
<protein>
    <submittedName>
        <fullName evidence="2">Uncharacterized protein</fullName>
    </submittedName>
</protein>
<evidence type="ECO:0000256" key="1">
    <source>
        <dbReference type="SAM" id="MobiDB-lite"/>
    </source>
</evidence>
<accession>A0ABQ2CYN5</accession>
<feature type="region of interest" description="Disordered" evidence="1">
    <location>
        <begin position="257"/>
        <end position="303"/>
    </location>
</feature>
<evidence type="ECO:0000313" key="3">
    <source>
        <dbReference type="Proteomes" id="UP000632222"/>
    </source>
</evidence>